<comment type="caution">
    <text evidence="1">The sequence shown here is derived from an EMBL/GenBank/DDBJ whole genome shotgun (WGS) entry which is preliminary data.</text>
</comment>
<evidence type="ECO:0000313" key="1">
    <source>
        <dbReference type="EMBL" id="GFS65663.1"/>
    </source>
</evidence>
<dbReference type="EMBL" id="BMAV01028182">
    <property type="protein sequence ID" value="GFS65663.1"/>
    <property type="molecule type" value="Genomic_DNA"/>
</dbReference>
<dbReference type="Proteomes" id="UP000886998">
    <property type="component" value="Unassembled WGS sequence"/>
</dbReference>
<protein>
    <submittedName>
        <fullName evidence="1">Uncharacterized protein</fullName>
    </submittedName>
</protein>
<dbReference type="AlphaFoldDB" id="A0A8X6IYD7"/>
<reference evidence="1" key="1">
    <citation type="submission" date="2020-08" db="EMBL/GenBank/DDBJ databases">
        <title>Multicomponent nature underlies the extraordinary mechanical properties of spider dragline silk.</title>
        <authorList>
            <person name="Kono N."/>
            <person name="Nakamura H."/>
            <person name="Mori M."/>
            <person name="Yoshida Y."/>
            <person name="Ohtoshi R."/>
            <person name="Malay A.D."/>
            <person name="Moran D.A.P."/>
            <person name="Tomita M."/>
            <person name="Numata K."/>
            <person name="Arakawa K."/>
        </authorList>
    </citation>
    <scope>NUCLEOTIDE SEQUENCE</scope>
</reference>
<sequence>MIHKISSHGLRPSQRRILDSFKRLLGTHVTTEHGGMSQISTPQFVCISESPVAQYSPRVFYLYKEMNAILLHSSFLAFFSMLQTNANSA</sequence>
<organism evidence="1 2">
    <name type="scientific">Trichonephila inaurata madagascariensis</name>
    <dbReference type="NCBI Taxonomy" id="2747483"/>
    <lineage>
        <taxon>Eukaryota</taxon>
        <taxon>Metazoa</taxon>
        <taxon>Ecdysozoa</taxon>
        <taxon>Arthropoda</taxon>
        <taxon>Chelicerata</taxon>
        <taxon>Arachnida</taxon>
        <taxon>Araneae</taxon>
        <taxon>Araneomorphae</taxon>
        <taxon>Entelegynae</taxon>
        <taxon>Araneoidea</taxon>
        <taxon>Nephilidae</taxon>
        <taxon>Trichonephila</taxon>
        <taxon>Trichonephila inaurata</taxon>
    </lineage>
</organism>
<accession>A0A8X6IYD7</accession>
<evidence type="ECO:0000313" key="2">
    <source>
        <dbReference type="Proteomes" id="UP000886998"/>
    </source>
</evidence>
<name>A0A8X6IYD7_9ARAC</name>
<gene>
    <name evidence="1" type="ORF">TNIN_304691</name>
</gene>
<proteinExistence type="predicted"/>
<keyword evidence="2" id="KW-1185">Reference proteome</keyword>